<sequence>MRYGISDNVIWTPGVDEVRLYDCDTQEFQTMNSTAAEIWTLVADGREVDDVVATMVDRHTDGSPEQARLVGSDVRDFVLDLARRGLLTDHTPTPPARPAATPPEKTLT</sequence>
<evidence type="ECO:0000313" key="3">
    <source>
        <dbReference type="Proteomes" id="UP000007842"/>
    </source>
</evidence>
<feature type="compositionally biased region" description="Pro residues" evidence="1">
    <location>
        <begin position="92"/>
        <end position="101"/>
    </location>
</feature>
<dbReference type="OrthoDB" id="3539379at2"/>
<evidence type="ECO:0000313" key="2">
    <source>
        <dbReference type="EMBL" id="AEW99679.1"/>
    </source>
</evidence>
<keyword evidence="3" id="KW-1185">Reference proteome</keyword>
<dbReference type="PATRIC" id="fig|1003195.11.peg.243"/>
<dbReference type="Proteomes" id="UP000007842">
    <property type="component" value="Plasmid pSCATT"/>
</dbReference>
<keyword evidence="2" id="KW-0614">Plasmid</keyword>
<dbReference type="Gene3D" id="1.10.10.1150">
    <property type="entry name" value="Coenzyme PQQ synthesis protein D (PqqD)"/>
    <property type="match status" value="1"/>
</dbReference>
<dbReference type="AlphaFoldDB" id="F8JKW6"/>
<protein>
    <recommendedName>
        <fullName evidence="4">Coenzyme PQQ synthesis protein D (PqqD)</fullName>
    </recommendedName>
</protein>
<dbReference type="KEGG" id="scy:SCATT_p14860"/>
<organism evidence="2 3">
    <name type="scientific">Streptantibioticus cattleyicolor (strain ATCC 35852 / DSM 46488 / JCM 4925 / NBRC 14057 / NRRL 8057)</name>
    <name type="common">Streptomyces cattleya</name>
    <dbReference type="NCBI Taxonomy" id="1003195"/>
    <lineage>
        <taxon>Bacteria</taxon>
        <taxon>Bacillati</taxon>
        <taxon>Actinomycetota</taxon>
        <taxon>Actinomycetes</taxon>
        <taxon>Kitasatosporales</taxon>
        <taxon>Streptomycetaceae</taxon>
        <taxon>Streptantibioticus</taxon>
    </lineage>
</organism>
<gene>
    <name evidence="2" type="ordered locus">SCATT_p14860</name>
</gene>
<reference evidence="3" key="1">
    <citation type="submission" date="2011-12" db="EMBL/GenBank/DDBJ databases">
        <title>Complete genome sequence of Streptomyces cattleya strain DSM 46488.</title>
        <authorList>
            <person name="Ou H.-Y."/>
            <person name="Li P."/>
            <person name="Zhao C."/>
            <person name="O'Hagan D."/>
            <person name="Deng Z."/>
        </authorList>
    </citation>
    <scope>NUCLEOTIDE SEQUENCE [LARGE SCALE GENOMIC DNA]</scope>
    <source>
        <strain evidence="3">ATCC 35852 / DSM 46488 / JCM 4925 / NBRC 14057 / NRRL 8057</strain>
        <plasmid evidence="3">Plasmid pSCATT</plasmid>
    </source>
</reference>
<evidence type="ECO:0008006" key="4">
    <source>
        <dbReference type="Google" id="ProtNLM"/>
    </source>
</evidence>
<dbReference type="Pfam" id="PF05402">
    <property type="entry name" value="PqqD"/>
    <property type="match status" value="1"/>
</dbReference>
<dbReference type="RefSeq" id="WP_014150712.1">
    <property type="nucleotide sequence ID" value="NC_016113.1"/>
</dbReference>
<geneLocation type="plasmid" evidence="2 3">
    <name>pSCATT</name>
</geneLocation>
<feature type="region of interest" description="Disordered" evidence="1">
    <location>
        <begin position="85"/>
        <end position="108"/>
    </location>
</feature>
<accession>G8XGN0</accession>
<dbReference type="InterPro" id="IPR041881">
    <property type="entry name" value="PqqD_sf"/>
</dbReference>
<accession>F8JKW6</accession>
<name>F8JKW6_STREN</name>
<dbReference type="KEGG" id="sct:SCAT_p0257"/>
<dbReference type="InterPro" id="IPR008792">
    <property type="entry name" value="PQQD"/>
</dbReference>
<dbReference type="HOGENOM" id="CLU_2195384_0_0_11"/>
<proteinExistence type="predicted"/>
<dbReference type="EMBL" id="CP003229">
    <property type="protein sequence ID" value="AEW99679.1"/>
    <property type="molecule type" value="Genomic_DNA"/>
</dbReference>
<evidence type="ECO:0000256" key="1">
    <source>
        <dbReference type="SAM" id="MobiDB-lite"/>
    </source>
</evidence>